<reference evidence="2" key="1">
    <citation type="submission" date="2019-12" db="EMBL/GenBank/DDBJ databases">
        <title>Genome sequencing and annotation of Brassica cretica.</title>
        <authorList>
            <person name="Studholme D.J."/>
            <person name="Sarris P."/>
        </authorList>
    </citation>
    <scope>NUCLEOTIDE SEQUENCE</scope>
    <source>
        <strain evidence="2">PFS-109/04</strain>
        <tissue evidence="2">Leaf</tissue>
    </source>
</reference>
<name>A0A8S9PKB6_BRACR</name>
<organism evidence="2 3">
    <name type="scientific">Brassica cretica</name>
    <name type="common">Mustard</name>
    <dbReference type="NCBI Taxonomy" id="69181"/>
    <lineage>
        <taxon>Eukaryota</taxon>
        <taxon>Viridiplantae</taxon>
        <taxon>Streptophyta</taxon>
        <taxon>Embryophyta</taxon>
        <taxon>Tracheophyta</taxon>
        <taxon>Spermatophyta</taxon>
        <taxon>Magnoliopsida</taxon>
        <taxon>eudicotyledons</taxon>
        <taxon>Gunneridae</taxon>
        <taxon>Pentapetalae</taxon>
        <taxon>rosids</taxon>
        <taxon>malvids</taxon>
        <taxon>Brassicales</taxon>
        <taxon>Brassicaceae</taxon>
        <taxon>Brassiceae</taxon>
        <taxon>Brassica</taxon>
    </lineage>
</organism>
<dbReference type="Proteomes" id="UP000712600">
    <property type="component" value="Unassembled WGS sequence"/>
</dbReference>
<protein>
    <submittedName>
        <fullName evidence="2">Uncharacterized protein</fullName>
    </submittedName>
</protein>
<comment type="caution">
    <text evidence="2">The sequence shown here is derived from an EMBL/GenBank/DDBJ whole genome shotgun (WGS) entry which is preliminary data.</text>
</comment>
<sequence>MRLKRRRRRAQRLHDTSPKTLEKRWTPESPARFVGNGRECAVRWNDFARASRKIGFDTAFTWIDQNHYGIGDWWRTWVFVKATKQGTTNINFINSDADGAEGIDGKLESHVPGKLEKQVRFLVFSTKIRKEALFCYTKNRGWLYFGLEIQYCHYVIIRLRHFTYRVSLYVGASRLFSGSMDNSLNVTKQFMPMKFQILIDSDFSCSTFNGAYLEKAVAYKDNFSGFLLAAAEKGQQFAMPLLRIALQSPAGAARGQLIFKDLSRLKRFNSEEAIEYGLIIVRPPRIKDEAPLQDETSGLG</sequence>
<feature type="compositionally biased region" description="Basic and acidic residues" evidence="1">
    <location>
        <begin position="12"/>
        <end position="26"/>
    </location>
</feature>
<proteinExistence type="predicted"/>
<feature type="region of interest" description="Disordered" evidence="1">
    <location>
        <begin position="1"/>
        <end position="26"/>
    </location>
</feature>
<dbReference type="AlphaFoldDB" id="A0A8S9PKB6"/>
<gene>
    <name evidence="2" type="ORF">F2Q69_00050633</name>
</gene>
<feature type="compositionally biased region" description="Basic residues" evidence="1">
    <location>
        <begin position="1"/>
        <end position="11"/>
    </location>
</feature>
<evidence type="ECO:0000313" key="3">
    <source>
        <dbReference type="Proteomes" id="UP000712600"/>
    </source>
</evidence>
<evidence type="ECO:0000313" key="2">
    <source>
        <dbReference type="EMBL" id="KAF3522485.1"/>
    </source>
</evidence>
<dbReference type="EMBL" id="QGKX02001347">
    <property type="protein sequence ID" value="KAF3522485.1"/>
    <property type="molecule type" value="Genomic_DNA"/>
</dbReference>
<evidence type="ECO:0000256" key="1">
    <source>
        <dbReference type="SAM" id="MobiDB-lite"/>
    </source>
</evidence>
<accession>A0A8S9PKB6</accession>